<feature type="compositionally biased region" description="Polar residues" evidence="1">
    <location>
        <begin position="505"/>
        <end position="514"/>
    </location>
</feature>
<feature type="compositionally biased region" description="Low complexity" evidence="1">
    <location>
        <begin position="292"/>
        <end position="318"/>
    </location>
</feature>
<feature type="compositionally biased region" description="Polar residues" evidence="1">
    <location>
        <begin position="628"/>
        <end position="641"/>
    </location>
</feature>
<name>A0A813I4N4_POLGL</name>
<evidence type="ECO:0000313" key="3">
    <source>
        <dbReference type="Proteomes" id="UP000626109"/>
    </source>
</evidence>
<feature type="compositionally biased region" description="Polar residues" evidence="1">
    <location>
        <begin position="138"/>
        <end position="159"/>
    </location>
</feature>
<feature type="compositionally biased region" description="Basic residues" evidence="1">
    <location>
        <begin position="368"/>
        <end position="379"/>
    </location>
</feature>
<feature type="compositionally biased region" description="Polar residues" evidence="1">
    <location>
        <begin position="319"/>
        <end position="329"/>
    </location>
</feature>
<feature type="region of interest" description="Disordered" evidence="1">
    <location>
        <begin position="539"/>
        <end position="652"/>
    </location>
</feature>
<feature type="non-terminal residue" evidence="2">
    <location>
        <position position="676"/>
    </location>
</feature>
<comment type="caution">
    <text evidence="2">The sequence shown here is derived from an EMBL/GenBank/DDBJ whole genome shotgun (WGS) entry which is preliminary data.</text>
</comment>
<feature type="non-terminal residue" evidence="2">
    <location>
        <position position="1"/>
    </location>
</feature>
<feature type="region of interest" description="Disordered" evidence="1">
    <location>
        <begin position="455"/>
        <end position="514"/>
    </location>
</feature>
<feature type="region of interest" description="Disordered" evidence="1">
    <location>
        <begin position="136"/>
        <end position="379"/>
    </location>
</feature>
<feature type="region of interest" description="Disordered" evidence="1">
    <location>
        <begin position="1"/>
        <end position="28"/>
    </location>
</feature>
<gene>
    <name evidence="2" type="ORF">PGLA2088_LOCUS3531</name>
</gene>
<feature type="compositionally biased region" description="Low complexity" evidence="1">
    <location>
        <begin position="200"/>
        <end position="216"/>
    </location>
</feature>
<evidence type="ECO:0000256" key="1">
    <source>
        <dbReference type="SAM" id="MobiDB-lite"/>
    </source>
</evidence>
<accession>A0A813I4N4</accession>
<dbReference type="AlphaFoldDB" id="A0A813I4N4"/>
<sequence>ACEGEVAASPTQDHDIAPSAESVPAALGTNNKSASALATAVKGSAKAGRPAQLACKVSTKQAISGIPDADKESCIATGADRAAAGASGALLAASTRALDLPCPSGPPQALGPVPTASGANAAAADLATAGSAFAEPSQVLQPASQDASASTTGFSSLQPSRAEESPPDFETPEKDAAKSGRPSRLACQASSTKQAPSGLAACIAARAARSSPGASGTPLAAATRASDLPYTTNNNNSQQQQQNQHQQQQQQQQQQHQQQPPARGPVCSRSPGLATSGSEGAAPCVAAAALHNNSNNNSNNSNNNSNNSNNNSNNTNTTMQASTQPSQLLQPACHDESTTAAGDSSLQPPRIEKLAPELGTPLKDAAKLSRRSKPACKTSLKKRATSSFAACVATGADRAAVGAGGALLAASTRALDLPCPSGPPQALGPVPTASGANAAAADLATAGPAFAEPSQVLQLASQDASTSTTGFSSLQPSRAEESPPDFETPEKDAAKSGRPSKLACQASSKSMATQSVLDETEELFFQETWAAVDEHLSTSARDAGAASPDSLEATNYNHNNNNTPEASSVADERPSTSARYAGAASPDSLEATNYNHNNNNTPEASSVANERPSTSARYARAASPDSLEATNYNHNNNTPEASSVRPRRAGWMSSTTYVPSATLASIYAGVVSQRQA</sequence>
<dbReference type="Proteomes" id="UP000626109">
    <property type="component" value="Unassembled WGS sequence"/>
</dbReference>
<reference evidence="2" key="1">
    <citation type="submission" date="2021-02" db="EMBL/GenBank/DDBJ databases">
        <authorList>
            <person name="Dougan E. K."/>
            <person name="Rhodes N."/>
            <person name="Thang M."/>
            <person name="Chan C."/>
        </authorList>
    </citation>
    <scope>NUCLEOTIDE SEQUENCE</scope>
</reference>
<dbReference type="EMBL" id="CAJNNW010003062">
    <property type="protein sequence ID" value="CAE8644995.1"/>
    <property type="molecule type" value="Genomic_DNA"/>
</dbReference>
<feature type="compositionally biased region" description="Polar residues" evidence="1">
    <location>
        <begin position="338"/>
        <end position="347"/>
    </location>
</feature>
<proteinExistence type="predicted"/>
<feature type="region of interest" description="Disordered" evidence="1">
    <location>
        <begin position="98"/>
        <end position="117"/>
    </location>
</feature>
<organism evidence="2 3">
    <name type="scientific">Polarella glacialis</name>
    <name type="common">Dinoflagellate</name>
    <dbReference type="NCBI Taxonomy" id="89957"/>
    <lineage>
        <taxon>Eukaryota</taxon>
        <taxon>Sar</taxon>
        <taxon>Alveolata</taxon>
        <taxon>Dinophyceae</taxon>
        <taxon>Suessiales</taxon>
        <taxon>Suessiaceae</taxon>
        <taxon>Polarella</taxon>
    </lineage>
</organism>
<evidence type="ECO:0000313" key="2">
    <source>
        <dbReference type="EMBL" id="CAE8644995.1"/>
    </source>
</evidence>
<protein>
    <submittedName>
        <fullName evidence="2">Uncharacterized protein</fullName>
    </submittedName>
</protein>
<dbReference type="PANTHER" id="PTHR36911">
    <property type="entry name" value="LIM ZINC-BINDING DOMAIN-CONTAINING PROTEIN-RELATED"/>
    <property type="match status" value="1"/>
</dbReference>
<feature type="compositionally biased region" description="Polar residues" evidence="1">
    <location>
        <begin position="601"/>
        <end position="616"/>
    </location>
</feature>
<feature type="compositionally biased region" description="Polar residues" evidence="1">
    <location>
        <begin position="455"/>
        <end position="476"/>
    </location>
</feature>
<feature type="compositionally biased region" description="Low complexity" evidence="1">
    <location>
        <begin position="233"/>
        <end position="259"/>
    </location>
</feature>